<evidence type="ECO:0000313" key="1">
    <source>
        <dbReference type="EMBL" id="KRY06756.1"/>
    </source>
</evidence>
<reference evidence="1 2" key="1">
    <citation type="submission" date="2015-01" db="EMBL/GenBank/DDBJ databases">
        <title>Evolution of Trichinella species and genotypes.</title>
        <authorList>
            <person name="Korhonen P.K."/>
            <person name="Edoardo P."/>
            <person name="Giuseppe L.R."/>
            <person name="Gasser R.B."/>
        </authorList>
    </citation>
    <scope>NUCLEOTIDE SEQUENCE [LARGE SCALE GENOMIC DNA]</scope>
    <source>
        <strain evidence="1">ISS2496</strain>
    </source>
</reference>
<dbReference type="AlphaFoldDB" id="A0A0V0Z2K8"/>
<dbReference type="EMBL" id="JYDQ01000677">
    <property type="protein sequence ID" value="KRY06756.1"/>
    <property type="molecule type" value="Genomic_DNA"/>
</dbReference>
<protein>
    <submittedName>
        <fullName evidence="1">Uncharacterized protein</fullName>
    </submittedName>
</protein>
<dbReference type="Proteomes" id="UP000054783">
    <property type="component" value="Unassembled WGS sequence"/>
</dbReference>
<gene>
    <name evidence="1" type="ORF">T12_10579</name>
</gene>
<name>A0A0V0Z2K8_9BILA</name>
<evidence type="ECO:0000313" key="2">
    <source>
        <dbReference type="Proteomes" id="UP000054783"/>
    </source>
</evidence>
<proteinExistence type="predicted"/>
<sequence>MPLFLLFSVHSNFAQDGVHSLCQTMTSFDKRLTTRAMLMPPDKHAYLFSVYTSPFLPSLSYTKINSIIVSAHAFSESLASCRQETNNSGGRLIQWENTAQQTFYQSKRTVQYQSTATALLEPRHHR</sequence>
<accession>A0A0V0Z2K8</accession>
<comment type="caution">
    <text evidence="1">The sequence shown here is derived from an EMBL/GenBank/DDBJ whole genome shotgun (WGS) entry which is preliminary data.</text>
</comment>
<keyword evidence="2" id="KW-1185">Reference proteome</keyword>
<organism evidence="1 2">
    <name type="scientific">Trichinella patagoniensis</name>
    <dbReference type="NCBI Taxonomy" id="990121"/>
    <lineage>
        <taxon>Eukaryota</taxon>
        <taxon>Metazoa</taxon>
        <taxon>Ecdysozoa</taxon>
        <taxon>Nematoda</taxon>
        <taxon>Enoplea</taxon>
        <taxon>Dorylaimia</taxon>
        <taxon>Trichinellida</taxon>
        <taxon>Trichinellidae</taxon>
        <taxon>Trichinella</taxon>
    </lineage>
</organism>